<accession>A0ABV2H9P2</accession>
<proteinExistence type="inferred from homology"/>
<feature type="domain" description="HAMP" evidence="7">
    <location>
        <begin position="316"/>
        <end position="368"/>
    </location>
</feature>
<evidence type="ECO:0000256" key="4">
    <source>
        <dbReference type="SAM" id="MobiDB-lite"/>
    </source>
</evidence>
<dbReference type="PANTHER" id="PTHR43531">
    <property type="entry name" value="PROTEIN ICFG"/>
    <property type="match status" value="1"/>
</dbReference>
<dbReference type="InterPro" id="IPR051310">
    <property type="entry name" value="MCP_chemotaxis"/>
</dbReference>
<keyword evidence="3" id="KW-0807">Transducer</keyword>
<dbReference type="Pfam" id="PF00672">
    <property type="entry name" value="HAMP"/>
    <property type="match status" value="1"/>
</dbReference>
<dbReference type="Pfam" id="PF00015">
    <property type="entry name" value="MCPsignal"/>
    <property type="match status" value="1"/>
</dbReference>
<dbReference type="SUPFAM" id="SSF158472">
    <property type="entry name" value="HAMP domain-like"/>
    <property type="match status" value="1"/>
</dbReference>
<organism evidence="8 9">
    <name type="scientific">Pseudorhizobium tarimense</name>
    <dbReference type="NCBI Taxonomy" id="1079109"/>
    <lineage>
        <taxon>Bacteria</taxon>
        <taxon>Pseudomonadati</taxon>
        <taxon>Pseudomonadota</taxon>
        <taxon>Alphaproteobacteria</taxon>
        <taxon>Hyphomicrobiales</taxon>
        <taxon>Rhizobiaceae</taxon>
        <taxon>Rhizobium/Agrobacterium group</taxon>
        <taxon>Pseudorhizobium</taxon>
    </lineage>
</organism>
<name>A0ABV2H9P2_9HYPH</name>
<evidence type="ECO:0000256" key="3">
    <source>
        <dbReference type="PROSITE-ProRule" id="PRU00284"/>
    </source>
</evidence>
<keyword evidence="5" id="KW-0472">Membrane</keyword>
<comment type="caution">
    <text evidence="8">The sequence shown here is derived from an EMBL/GenBank/DDBJ whole genome shotgun (WGS) entry which is preliminary data.</text>
</comment>
<dbReference type="Pfam" id="PF18947">
    <property type="entry name" value="HAMP_2"/>
    <property type="match status" value="1"/>
</dbReference>
<dbReference type="PROSITE" id="PS50111">
    <property type="entry name" value="CHEMOTAXIS_TRANSDUC_2"/>
    <property type="match status" value="1"/>
</dbReference>
<feature type="domain" description="Methyl-accepting transducer" evidence="6">
    <location>
        <begin position="373"/>
        <end position="602"/>
    </location>
</feature>
<evidence type="ECO:0000313" key="9">
    <source>
        <dbReference type="Proteomes" id="UP001549031"/>
    </source>
</evidence>
<feature type="domain" description="HAMP" evidence="7">
    <location>
        <begin position="207"/>
        <end position="260"/>
    </location>
</feature>
<dbReference type="SUPFAM" id="SSF58104">
    <property type="entry name" value="Methyl-accepting chemotaxis protein (MCP) signaling domain"/>
    <property type="match status" value="1"/>
</dbReference>
<dbReference type="Gene3D" id="1.10.287.950">
    <property type="entry name" value="Methyl-accepting chemotaxis protein"/>
    <property type="match status" value="1"/>
</dbReference>
<evidence type="ECO:0000313" key="8">
    <source>
        <dbReference type="EMBL" id="MET3587224.1"/>
    </source>
</evidence>
<dbReference type="SMART" id="SM00283">
    <property type="entry name" value="MA"/>
    <property type="match status" value="1"/>
</dbReference>
<evidence type="ECO:0000259" key="6">
    <source>
        <dbReference type="PROSITE" id="PS50111"/>
    </source>
</evidence>
<reference evidence="8 9" key="1">
    <citation type="submission" date="2024-06" db="EMBL/GenBank/DDBJ databases">
        <title>Genomic Encyclopedia of Type Strains, Phase IV (KMG-IV): sequencing the most valuable type-strain genomes for metagenomic binning, comparative biology and taxonomic classification.</title>
        <authorList>
            <person name="Goeker M."/>
        </authorList>
    </citation>
    <scope>NUCLEOTIDE SEQUENCE [LARGE SCALE GENOMIC DNA]</scope>
    <source>
        <strain evidence="8 9">DSM 105042</strain>
    </source>
</reference>
<dbReference type="InterPro" id="IPR024478">
    <property type="entry name" value="HlyB_4HB_MCP"/>
</dbReference>
<dbReference type="PROSITE" id="PS50885">
    <property type="entry name" value="HAMP"/>
    <property type="match status" value="2"/>
</dbReference>
<dbReference type="Pfam" id="PF12729">
    <property type="entry name" value="4HB_MCP_1"/>
    <property type="match status" value="1"/>
</dbReference>
<keyword evidence="1" id="KW-0145">Chemotaxis</keyword>
<keyword evidence="5" id="KW-0812">Transmembrane</keyword>
<gene>
    <name evidence="8" type="ORF">ABID21_003348</name>
</gene>
<dbReference type="CDD" id="cd06225">
    <property type="entry name" value="HAMP"/>
    <property type="match status" value="1"/>
</dbReference>
<dbReference type="Proteomes" id="UP001549031">
    <property type="component" value="Unassembled WGS sequence"/>
</dbReference>
<sequence>MKIRGKINLLVGLMSAVAFIVGGLSLFALSEYRERMHAYEAAAHRAHMGESLNRLVTAVVMDARGIYASKNTEQAAKFGEGVMKSLDSMDKLLAEWKPTVPEAQQAAFQNLTQRALEFRTFRSETVRLGTEVGPEAANEQGNNEANRSNRKAFQAEIDGVVKADLAELDAVDAELDGFSSSIIFLLEAVTLLGVGAGAIFGFYLGRRQLSGPITEITDCMKKIAAGDFSIAVPSMGRDDEIGEMAAAVEVFKQNGIEVARMNEQESGSRARSDDLRQRMEAVVGAAVEGDFTRRIDKQFGEPSLDNFARNVDNLLNAVEAGVSETGRVAQALAAGDLTTSMSGQFRGAFAELQSNVNTAVESLRTAMQNVRLSTGTINSGSNELSSATNDLSKRTEQQAAALEETSAALDQITAVVRTSTERAQEATVMVGEAKESAVESGAVVRSAVQAMERIEQASREITQITNVIDEIAFQTNLLALNAGVEAARAGEAGKGFAVVAQEVRELAQRSAAAAKDIKGLITKSGEEVAGGVRLVQKTGEALSEIESRVLRINDHIHSIAVAAKEQATGLQEVNTAINQMDQVTQQNAAMVEETSAATQKLSSEAEGLYSMVSRFNIGSGDVQSVQVATTRQAAAAMATNRPAAPKPGRPVAASDQPARVSPARAMTGKIAKAFGLGAPAAAASATAAEADWEEF</sequence>
<dbReference type="InterPro" id="IPR004089">
    <property type="entry name" value="MCPsignal_dom"/>
</dbReference>
<evidence type="ECO:0000256" key="1">
    <source>
        <dbReference type="ARBA" id="ARBA00022500"/>
    </source>
</evidence>
<dbReference type="PANTHER" id="PTHR43531:SF11">
    <property type="entry name" value="METHYL-ACCEPTING CHEMOTAXIS PROTEIN 3"/>
    <property type="match status" value="1"/>
</dbReference>
<dbReference type="SMART" id="SM00304">
    <property type="entry name" value="HAMP"/>
    <property type="match status" value="2"/>
</dbReference>
<dbReference type="RefSeq" id="WP_247245161.1">
    <property type="nucleotide sequence ID" value="NZ_JALJRA010000013.1"/>
</dbReference>
<feature type="region of interest" description="Disordered" evidence="4">
    <location>
        <begin position="638"/>
        <end position="662"/>
    </location>
</feature>
<evidence type="ECO:0000259" key="7">
    <source>
        <dbReference type="PROSITE" id="PS50885"/>
    </source>
</evidence>
<dbReference type="Gene3D" id="1.10.8.500">
    <property type="entry name" value="HAMP domain in histidine kinase"/>
    <property type="match status" value="1"/>
</dbReference>
<keyword evidence="5" id="KW-1133">Transmembrane helix</keyword>
<dbReference type="CDD" id="cd11386">
    <property type="entry name" value="MCP_signal"/>
    <property type="match status" value="1"/>
</dbReference>
<protein>
    <submittedName>
        <fullName evidence="8">Methyl-accepting chemotaxis protein</fullName>
    </submittedName>
</protein>
<dbReference type="EMBL" id="JBEPLJ010000013">
    <property type="protein sequence ID" value="MET3587224.1"/>
    <property type="molecule type" value="Genomic_DNA"/>
</dbReference>
<feature type="transmembrane region" description="Helical" evidence="5">
    <location>
        <begin position="7"/>
        <end position="29"/>
    </location>
</feature>
<evidence type="ECO:0000256" key="2">
    <source>
        <dbReference type="ARBA" id="ARBA00029447"/>
    </source>
</evidence>
<evidence type="ECO:0000256" key="5">
    <source>
        <dbReference type="SAM" id="Phobius"/>
    </source>
</evidence>
<keyword evidence="9" id="KW-1185">Reference proteome</keyword>
<dbReference type="InterPro" id="IPR003660">
    <property type="entry name" value="HAMP_dom"/>
</dbReference>
<comment type="similarity">
    <text evidence="2">Belongs to the methyl-accepting chemotaxis (MCP) protein family.</text>
</comment>